<organism evidence="2 3">
    <name type="scientific">Planktothrix pseudagardhii</name>
    <dbReference type="NCBI Taxonomy" id="132604"/>
    <lineage>
        <taxon>Bacteria</taxon>
        <taxon>Bacillati</taxon>
        <taxon>Cyanobacteriota</taxon>
        <taxon>Cyanophyceae</taxon>
        <taxon>Oscillatoriophycideae</taxon>
        <taxon>Oscillatoriales</taxon>
        <taxon>Microcoleaceae</taxon>
        <taxon>Planktothrix</taxon>
    </lineage>
</organism>
<evidence type="ECO:0000313" key="3">
    <source>
        <dbReference type="Proteomes" id="UP001153719"/>
    </source>
</evidence>
<evidence type="ECO:0000313" key="2">
    <source>
        <dbReference type="EMBL" id="CAD5955851.1"/>
    </source>
</evidence>
<proteinExistence type="predicted"/>
<reference evidence="2" key="1">
    <citation type="submission" date="2020-09" db="EMBL/GenBank/DDBJ databases">
        <authorList>
            <person name="Blom J."/>
        </authorList>
    </citation>
    <scope>NUCLEOTIDE SEQUENCE</scope>
    <source>
        <strain evidence="2">No.713</strain>
    </source>
</reference>
<feature type="domain" description="Orc1-like AAA ATPase" evidence="1">
    <location>
        <begin position="179"/>
        <end position="227"/>
    </location>
</feature>
<dbReference type="InterPro" id="IPR027417">
    <property type="entry name" value="P-loop_NTPase"/>
</dbReference>
<name>A0A9W4CLS4_9CYAN</name>
<dbReference type="Pfam" id="PF13191">
    <property type="entry name" value="AAA_16"/>
    <property type="match status" value="1"/>
</dbReference>
<keyword evidence="3" id="KW-1185">Reference proteome</keyword>
<dbReference type="AlphaFoldDB" id="A0A9W4CLS4"/>
<sequence>MVGQTFTASKEGHQKIQTAIADRKWKVSEQDTRPLVIACYRYIEEYQQKHQLSDNDPRWLKDFEQIFRVERDKRQTQEHKQEKLDKIKWEILKNNKFTFLEKIKTLIDSGEIYVQNISWGTWSRFASHKTIYPVNVNAFKIYCAILDLDWRKITENEPQQFDNFSLKSNLHELPHQPIFYGRENELNQLLEWLNNKQTRVILLSGMSGIGKTSLIINLLDKITDQFECIIYKNLSNPKSFSLFWHDLTEQPTNVTGDIKQIIDYFRNHRCLLILDNWEELLKSEHLAGYYRQEYEEYGELLSQIAKTSHQSCGLFISQEKPRQFELLLSQQMPVYSWDLKGLDPASALQIFEQQGLGKDTQSLTNLIRRYSYHPGVLNLVAQDIKQEFNGNILQYFKQSSLLVSDVISNYIIQAFTKLSAKEIDIIYLLAIITENLSQEQLKQVFDHYLSGTDILDTMKSLKRRSLLIQDANNTEITYSLPPFIKKYVSNLFMEKFCANIIAVIKTQNWQNIGLLRTHPLVYPNPNKNLINPKLSNKIIDKLINLNCSEDLYTQLKNLLLQVDSDSGLGYFQINISHLFSVINHGNRKNN</sequence>
<dbReference type="InterPro" id="IPR041664">
    <property type="entry name" value="AAA_16"/>
</dbReference>
<accession>A0A9W4CLS4</accession>
<dbReference type="RefSeq" id="WP_254174023.1">
    <property type="nucleotide sequence ID" value="NZ_LR882967.1"/>
</dbReference>
<protein>
    <submittedName>
        <fullName evidence="2">WD repeat-containing protein alr2800</fullName>
    </submittedName>
</protein>
<dbReference type="PANTHER" id="PTHR47691:SF3">
    <property type="entry name" value="HTH-TYPE TRANSCRIPTIONAL REGULATOR RV0890C-RELATED"/>
    <property type="match status" value="1"/>
</dbReference>
<gene>
    <name evidence="2" type="ORF">NO713_02874</name>
</gene>
<dbReference type="Proteomes" id="UP001153719">
    <property type="component" value="Chromosome"/>
</dbReference>
<dbReference type="EMBL" id="LR882967">
    <property type="protein sequence ID" value="CAD5955851.1"/>
    <property type="molecule type" value="Genomic_DNA"/>
</dbReference>
<evidence type="ECO:0000259" key="1">
    <source>
        <dbReference type="Pfam" id="PF13191"/>
    </source>
</evidence>
<dbReference type="SUPFAM" id="SSF52540">
    <property type="entry name" value="P-loop containing nucleoside triphosphate hydrolases"/>
    <property type="match status" value="1"/>
</dbReference>
<dbReference type="Gene3D" id="3.40.50.300">
    <property type="entry name" value="P-loop containing nucleotide triphosphate hydrolases"/>
    <property type="match status" value="1"/>
</dbReference>
<dbReference type="PANTHER" id="PTHR47691">
    <property type="entry name" value="REGULATOR-RELATED"/>
    <property type="match status" value="1"/>
</dbReference>
<dbReference type="KEGG" id="ppsu:NO713_02874"/>